<dbReference type="SUPFAM" id="SSF82153">
    <property type="entry name" value="FAS1 domain"/>
    <property type="match status" value="1"/>
</dbReference>
<reference evidence="4" key="1">
    <citation type="journal article" date="2018" name="Nat. Microbiol.">
        <title>Leveraging single-cell genomics to expand the fungal tree of life.</title>
        <authorList>
            <person name="Ahrendt S.R."/>
            <person name="Quandt C.A."/>
            <person name="Ciobanu D."/>
            <person name="Clum A."/>
            <person name="Salamov A."/>
            <person name="Andreopoulos B."/>
            <person name="Cheng J.F."/>
            <person name="Woyke T."/>
            <person name="Pelin A."/>
            <person name="Henrissat B."/>
            <person name="Reynolds N.K."/>
            <person name="Benny G.L."/>
            <person name="Smith M.E."/>
            <person name="James T.Y."/>
            <person name="Grigoriev I.V."/>
        </authorList>
    </citation>
    <scope>NUCLEOTIDE SEQUENCE [LARGE SCALE GENOMIC DNA]</scope>
</reference>
<evidence type="ECO:0000313" key="3">
    <source>
        <dbReference type="EMBL" id="RKO92324.1"/>
    </source>
</evidence>
<dbReference type="InterPro" id="IPR000782">
    <property type="entry name" value="FAS1_domain"/>
</dbReference>
<evidence type="ECO:0000256" key="1">
    <source>
        <dbReference type="SAM" id="SignalP"/>
    </source>
</evidence>
<dbReference type="OrthoDB" id="286301at2759"/>
<dbReference type="Gene3D" id="2.30.180.10">
    <property type="entry name" value="FAS1 domain"/>
    <property type="match status" value="1"/>
</dbReference>
<evidence type="ECO:0000313" key="4">
    <source>
        <dbReference type="Proteomes" id="UP000269721"/>
    </source>
</evidence>
<sequence>MRIGFSLISALLASVAVDAWPSPAYTIFDNLKTLAKDHNSKDYELSTLLKLLDSYFEAVAPASIGDVGKTLFAPTDAAFKAFVEANPDVYQALEEDPTKLGDVLLFHTSPDCVDPAK</sequence>
<evidence type="ECO:0000259" key="2">
    <source>
        <dbReference type="PROSITE" id="PS50213"/>
    </source>
</evidence>
<name>A0A4P9WHU9_9FUNG</name>
<keyword evidence="4" id="KW-1185">Reference proteome</keyword>
<dbReference type="Pfam" id="PF02469">
    <property type="entry name" value="Fasciclin"/>
    <property type="match status" value="1"/>
</dbReference>
<dbReference type="AlphaFoldDB" id="A0A4P9WHU9"/>
<protein>
    <recommendedName>
        <fullName evidence="2">FAS1 domain-containing protein</fullName>
    </recommendedName>
</protein>
<feature type="non-terminal residue" evidence="3">
    <location>
        <position position="117"/>
    </location>
</feature>
<gene>
    <name evidence="3" type="ORF">BDK51DRAFT_29502</name>
</gene>
<feature type="chain" id="PRO_5020429183" description="FAS1 domain-containing protein" evidence="1">
    <location>
        <begin position="20"/>
        <end position="117"/>
    </location>
</feature>
<dbReference type="Proteomes" id="UP000269721">
    <property type="component" value="Unassembled WGS sequence"/>
</dbReference>
<organism evidence="3 4">
    <name type="scientific">Blyttiomyces helicus</name>
    <dbReference type="NCBI Taxonomy" id="388810"/>
    <lineage>
        <taxon>Eukaryota</taxon>
        <taxon>Fungi</taxon>
        <taxon>Fungi incertae sedis</taxon>
        <taxon>Chytridiomycota</taxon>
        <taxon>Chytridiomycota incertae sedis</taxon>
        <taxon>Chytridiomycetes</taxon>
        <taxon>Chytridiomycetes incertae sedis</taxon>
        <taxon>Blyttiomyces</taxon>
    </lineage>
</organism>
<proteinExistence type="predicted"/>
<keyword evidence="1" id="KW-0732">Signal</keyword>
<feature type="signal peptide" evidence="1">
    <location>
        <begin position="1"/>
        <end position="19"/>
    </location>
</feature>
<dbReference type="InterPro" id="IPR036378">
    <property type="entry name" value="FAS1_dom_sf"/>
</dbReference>
<dbReference type="PROSITE" id="PS50213">
    <property type="entry name" value="FAS1"/>
    <property type="match status" value="1"/>
</dbReference>
<feature type="domain" description="FAS1" evidence="2">
    <location>
        <begin position="32"/>
        <end position="117"/>
    </location>
</feature>
<dbReference type="EMBL" id="KZ994686">
    <property type="protein sequence ID" value="RKO92324.1"/>
    <property type="molecule type" value="Genomic_DNA"/>
</dbReference>
<accession>A0A4P9WHU9</accession>